<sequence>MAPVRNHGRVSTPAPSIANHSEFDFGLPPPFISQQLPRQLIAPPILPAFSSFPSQYAPRSGSPTFSSSSPATSQSSALTPSPLPSPHIPQHHIPNHRYSPVPRKRISHSRSKSPDHVPRPPNPFIVFRSAFWLQEKEKGSSVKDHRVISRMAGQAWNKMTPEEQAPYRRTAHEAKRRHQEEHPDYRYIPSSRKSPSSKKEAVSRTMEQDNARHRAMAEFIMGGLRGDELKAAIQQLDEGSEHPLVSVPLSSVPSSSTSAPPFDPASLNFPSLLAFEQVSPLSTLPNIFQEVLPSSDCFPSSSTAMEPENSAFFSPIEMQPRFAQPLLSDAPCSSSTSPDATTSDPPLTDEAAIVLYNLLSNGNPSFCDSFNDFVPQSLPEQPPADSLFAVFQEVDQSAGYQGALGLYPNFESENAEPAFTEGTPSGQSPSGTGDASLIAQVDELIEWLNASQFEC</sequence>
<feature type="domain" description="HMG box" evidence="5">
    <location>
        <begin position="117"/>
        <end position="186"/>
    </location>
</feature>
<comment type="caution">
    <text evidence="6">The sequence shown here is derived from an EMBL/GenBank/DDBJ whole genome shotgun (WGS) entry which is preliminary data.</text>
</comment>
<accession>A0A4R0RW21</accession>
<feature type="compositionally biased region" description="Low complexity" evidence="4">
    <location>
        <begin position="57"/>
        <end position="80"/>
    </location>
</feature>
<dbReference type="AlphaFoldDB" id="A0A4R0RW21"/>
<dbReference type="PANTHER" id="PTHR45789">
    <property type="entry name" value="FI18025P1"/>
    <property type="match status" value="1"/>
</dbReference>
<evidence type="ECO:0000256" key="2">
    <source>
        <dbReference type="ARBA" id="ARBA00023242"/>
    </source>
</evidence>
<dbReference type="EMBL" id="RWJN01000075">
    <property type="protein sequence ID" value="TCD68138.1"/>
    <property type="molecule type" value="Genomic_DNA"/>
</dbReference>
<evidence type="ECO:0000259" key="5">
    <source>
        <dbReference type="PROSITE" id="PS50118"/>
    </source>
</evidence>
<dbReference type="InterPro" id="IPR051356">
    <property type="entry name" value="SOX/SOX-like_TF"/>
</dbReference>
<dbReference type="Pfam" id="PF00505">
    <property type="entry name" value="HMG_box"/>
    <property type="match status" value="1"/>
</dbReference>
<feature type="compositionally biased region" description="Low complexity" evidence="4">
    <location>
        <begin position="422"/>
        <end position="433"/>
    </location>
</feature>
<dbReference type="SUPFAM" id="SSF47095">
    <property type="entry name" value="HMG-box"/>
    <property type="match status" value="1"/>
</dbReference>
<keyword evidence="2 3" id="KW-0539">Nucleus</keyword>
<protein>
    <recommendedName>
        <fullName evidence="5">HMG box domain-containing protein</fullName>
    </recommendedName>
</protein>
<dbReference type="SMART" id="SM00398">
    <property type="entry name" value="HMG"/>
    <property type="match status" value="1"/>
</dbReference>
<feature type="region of interest" description="Disordered" evidence="4">
    <location>
        <begin position="1"/>
        <end position="21"/>
    </location>
</feature>
<dbReference type="InterPro" id="IPR036910">
    <property type="entry name" value="HMG_box_dom_sf"/>
</dbReference>
<name>A0A4R0RW21_9APHY</name>
<feature type="region of interest" description="Disordered" evidence="4">
    <location>
        <begin position="414"/>
        <end position="434"/>
    </location>
</feature>
<evidence type="ECO:0000313" key="6">
    <source>
        <dbReference type="EMBL" id="TCD68138.1"/>
    </source>
</evidence>
<evidence type="ECO:0000256" key="1">
    <source>
        <dbReference type="ARBA" id="ARBA00023125"/>
    </source>
</evidence>
<dbReference type="InterPro" id="IPR009071">
    <property type="entry name" value="HMG_box_dom"/>
</dbReference>
<keyword evidence="7" id="KW-1185">Reference proteome</keyword>
<feature type="compositionally biased region" description="Basic residues" evidence="4">
    <location>
        <begin position="102"/>
        <end position="111"/>
    </location>
</feature>
<gene>
    <name evidence="6" type="ORF">EIP91_011504</name>
</gene>
<dbReference type="CDD" id="cd01389">
    <property type="entry name" value="HMG-box_ROX1-like"/>
    <property type="match status" value="1"/>
</dbReference>
<dbReference type="GO" id="GO:0005634">
    <property type="term" value="C:nucleus"/>
    <property type="evidence" value="ECO:0007669"/>
    <property type="project" value="UniProtKB-UniRule"/>
</dbReference>
<feature type="region of interest" description="Disordered" evidence="4">
    <location>
        <begin position="327"/>
        <end position="346"/>
    </location>
</feature>
<dbReference type="PROSITE" id="PS50118">
    <property type="entry name" value="HMG_BOX_2"/>
    <property type="match status" value="1"/>
</dbReference>
<organism evidence="6 7">
    <name type="scientific">Steccherinum ochraceum</name>
    <dbReference type="NCBI Taxonomy" id="92696"/>
    <lineage>
        <taxon>Eukaryota</taxon>
        <taxon>Fungi</taxon>
        <taxon>Dikarya</taxon>
        <taxon>Basidiomycota</taxon>
        <taxon>Agaricomycotina</taxon>
        <taxon>Agaricomycetes</taxon>
        <taxon>Polyporales</taxon>
        <taxon>Steccherinaceae</taxon>
        <taxon>Steccherinum</taxon>
    </lineage>
</organism>
<keyword evidence="1 3" id="KW-0238">DNA-binding</keyword>
<evidence type="ECO:0000256" key="4">
    <source>
        <dbReference type="SAM" id="MobiDB-lite"/>
    </source>
</evidence>
<dbReference type="GO" id="GO:0000981">
    <property type="term" value="F:DNA-binding transcription factor activity, RNA polymerase II-specific"/>
    <property type="evidence" value="ECO:0007669"/>
    <property type="project" value="TreeGrafter"/>
</dbReference>
<feature type="region of interest" description="Disordered" evidence="4">
    <location>
        <begin position="57"/>
        <end position="121"/>
    </location>
</feature>
<feature type="compositionally biased region" description="Basic and acidic residues" evidence="4">
    <location>
        <begin position="197"/>
        <end position="206"/>
    </location>
</feature>
<reference evidence="6 7" key="1">
    <citation type="submission" date="2018-11" db="EMBL/GenBank/DDBJ databases">
        <title>Genome assembly of Steccherinum ochraceum LE-BIN_3174, the white-rot fungus of the Steccherinaceae family (The Residual Polyporoid clade, Polyporales, Basidiomycota).</title>
        <authorList>
            <person name="Fedorova T.V."/>
            <person name="Glazunova O.A."/>
            <person name="Landesman E.O."/>
            <person name="Moiseenko K.V."/>
            <person name="Psurtseva N.V."/>
            <person name="Savinova O.S."/>
            <person name="Shakhova N.V."/>
            <person name="Tyazhelova T.V."/>
            <person name="Vasina D.V."/>
        </authorList>
    </citation>
    <scope>NUCLEOTIDE SEQUENCE [LARGE SCALE GENOMIC DNA]</scope>
    <source>
        <strain evidence="6 7">LE-BIN_3174</strain>
    </source>
</reference>
<feature type="DNA-binding region" description="HMG box" evidence="3">
    <location>
        <begin position="117"/>
        <end position="186"/>
    </location>
</feature>
<dbReference type="PANTHER" id="PTHR45789:SF2">
    <property type="entry name" value="FI18025P1"/>
    <property type="match status" value="1"/>
</dbReference>
<proteinExistence type="predicted"/>
<dbReference type="Gene3D" id="1.10.30.10">
    <property type="entry name" value="High mobility group box domain"/>
    <property type="match status" value="1"/>
</dbReference>
<feature type="region of interest" description="Disordered" evidence="4">
    <location>
        <begin position="168"/>
        <end position="206"/>
    </location>
</feature>
<evidence type="ECO:0000313" key="7">
    <source>
        <dbReference type="Proteomes" id="UP000292702"/>
    </source>
</evidence>
<dbReference type="GO" id="GO:0000978">
    <property type="term" value="F:RNA polymerase II cis-regulatory region sequence-specific DNA binding"/>
    <property type="evidence" value="ECO:0007669"/>
    <property type="project" value="TreeGrafter"/>
</dbReference>
<dbReference type="OrthoDB" id="6247875at2759"/>
<dbReference type="STRING" id="92696.A0A4R0RW21"/>
<feature type="compositionally biased region" description="Basic and acidic residues" evidence="4">
    <location>
        <begin position="170"/>
        <end position="185"/>
    </location>
</feature>
<dbReference type="Proteomes" id="UP000292702">
    <property type="component" value="Unassembled WGS sequence"/>
</dbReference>
<evidence type="ECO:0000256" key="3">
    <source>
        <dbReference type="PROSITE-ProRule" id="PRU00267"/>
    </source>
</evidence>